<feature type="binding site" evidence="12">
    <location>
        <position position="158"/>
    </location>
    <ligand>
        <name>S-adenosyl-L-methionine</name>
        <dbReference type="ChEBI" id="CHEBI:59789"/>
    </ligand>
</feature>
<evidence type="ECO:0000256" key="8">
    <source>
        <dbReference type="ARBA" id="ARBA00022982"/>
    </source>
</evidence>
<dbReference type="Pfam" id="PF07992">
    <property type="entry name" value="Pyr_redox_2"/>
    <property type="match status" value="1"/>
</dbReference>
<protein>
    <recommendedName>
        <fullName evidence="3">Cap-specific mRNA (nucleoside-2'-O-)-methyltransferase 2</fullName>
        <ecNumber evidence="2">2.1.1.296</ecNumber>
    </recommendedName>
    <alternativeName>
        <fullName evidence="10">Ferredoxin--NADP(+) reductase</fullName>
    </alternativeName>
</protein>
<keyword evidence="6" id="KW-0274">FAD</keyword>
<dbReference type="InterPro" id="IPR025807">
    <property type="entry name" value="Adrift-typ_MeTrfase"/>
</dbReference>
<evidence type="ECO:0000256" key="7">
    <source>
        <dbReference type="ARBA" id="ARBA00022857"/>
    </source>
</evidence>
<dbReference type="PROSITE" id="PS51614">
    <property type="entry name" value="SAM_MT_ADRIFT"/>
    <property type="match status" value="1"/>
</dbReference>
<accession>A0A232EI20</accession>
<dbReference type="EC" id="2.1.1.296" evidence="2"/>
<evidence type="ECO:0000256" key="2">
    <source>
        <dbReference type="ARBA" id="ARBA00012770"/>
    </source>
</evidence>
<dbReference type="GO" id="GO:0016491">
    <property type="term" value="F:oxidoreductase activity"/>
    <property type="evidence" value="ECO:0007669"/>
    <property type="project" value="UniProtKB-KW"/>
</dbReference>
<keyword evidence="12" id="KW-0808">Transferase</keyword>
<feature type="binding site" evidence="12">
    <location>
        <position position="177"/>
    </location>
    <ligand>
        <name>S-adenosyl-L-methionine</name>
        <dbReference type="ChEBI" id="CHEBI:59789"/>
    </ligand>
</feature>
<gene>
    <name evidence="14" type="ORF">TSAR_011173</name>
</gene>
<evidence type="ECO:0000256" key="1">
    <source>
        <dbReference type="ARBA" id="ARBA00001974"/>
    </source>
</evidence>
<dbReference type="Gene3D" id="3.40.50.12760">
    <property type="match status" value="1"/>
</dbReference>
<dbReference type="SUPFAM" id="SSF51971">
    <property type="entry name" value="Nucleotide-binding domain"/>
    <property type="match status" value="1"/>
</dbReference>
<keyword evidence="7" id="KW-0521">NADP</keyword>
<dbReference type="Pfam" id="PF01728">
    <property type="entry name" value="FtsJ"/>
    <property type="match status" value="1"/>
</dbReference>
<evidence type="ECO:0000313" key="14">
    <source>
        <dbReference type="EMBL" id="OXU17995.1"/>
    </source>
</evidence>
<feature type="domain" description="Adrift-type SAM-dependent 2'-O-MTase" evidence="13">
    <location>
        <begin position="117"/>
        <end position="332"/>
    </location>
</feature>
<organism evidence="14 15">
    <name type="scientific">Trichomalopsis sarcophagae</name>
    <dbReference type="NCBI Taxonomy" id="543379"/>
    <lineage>
        <taxon>Eukaryota</taxon>
        <taxon>Metazoa</taxon>
        <taxon>Ecdysozoa</taxon>
        <taxon>Arthropoda</taxon>
        <taxon>Hexapoda</taxon>
        <taxon>Insecta</taxon>
        <taxon>Pterygota</taxon>
        <taxon>Neoptera</taxon>
        <taxon>Endopterygota</taxon>
        <taxon>Hymenoptera</taxon>
        <taxon>Apocrita</taxon>
        <taxon>Proctotrupomorpha</taxon>
        <taxon>Chalcidoidea</taxon>
        <taxon>Pteromalidae</taxon>
        <taxon>Pteromalinae</taxon>
        <taxon>Trichomalopsis</taxon>
    </lineage>
</organism>
<dbReference type="SUPFAM" id="SSF53335">
    <property type="entry name" value="S-adenosyl-L-methionine-dependent methyltransferases"/>
    <property type="match status" value="1"/>
</dbReference>
<keyword evidence="12" id="KW-0489">Methyltransferase</keyword>
<dbReference type="GO" id="GO:0120550">
    <property type="term" value="F:methyltransferase cap2 activity"/>
    <property type="evidence" value="ECO:0007669"/>
    <property type="project" value="UniProtKB-EC"/>
</dbReference>
<name>A0A232EI20_9HYME</name>
<keyword evidence="4" id="KW-0813">Transport</keyword>
<dbReference type="Proteomes" id="UP000215335">
    <property type="component" value="Unassembled WGS sequence"/>
</dbReference>
<keyword evidence="9" id="KW-0560">Oxidoreductase</keyword>
<dbReference type="PANTHER" id="PTHR48467">
    <property type="entry name" value="GLUTAMATE SYNTHASE 1 [NADH], CHLOROPLASTIC-LIKE"/>
    <property type="match status" value="1"/>
</dbReference>
<comment type="caution">
    <text evidence="14">The sequence shown here is derived from an EMBL/GenBank/DDBJ whole genome shotgun (WGS) entry which is preliminary data.</text>
</comment>
<dbReference type="EMBL" id="NNAY01004368">
    <property type="protein sequence ID" value="OXU17995.1"/>
    <property type="molecule type" value="Genomic_DNA"/>
</dbReference>
<evidence type="ECO:0000256" key="6">
    <source>
        <dbReference type="ARBA" id="ARBA00022827"/>
    </source>
</evidence>
<feature type="binding site" evidence="12">
    <location>
        <position position="245"/>
    </location>
    <ligand>
        <name>S-adenosyl-L-methionine</name>
        <dbReference type="ChEBI" id="CHEBI:59789"/>
    </ligand>
</feature>
<sequence length="1133" mass="129649">MEYKYQKKKQFRTTELEYKNTYRRQNEQSPAVLKVVESIFKKSFAIVGNEKYKLPEPESLFVEDFWQVSELQEIKASLNETKSKLNNYCFAEWHQHTSHRNKAKDVEWRVRKEFDPEFVTQAWCKFHEIVTKFSLVPRENIFANNNKLLSLHLCEAPGAFITCLNHWLKTNMPTVHWNWLAMTFNPYYEGNSNAKMISDDRFIMHTLNNWFFGKDNTGNLMTIENLEALIEKAKAKGKVNLITADGSVNCISNPGEQEGIVASLHFCEVLAAMHILEAGGNLLIKIFTVFEHQSICLIYLLSCVFKNIMFYKPVTSKEGNSETYMICWNFKGTEFLSAYLPKLVQEYGKNSSKAMFKKSDIPECFLQQIIACAKLFKNYQCEVIENNIAAYQSCRNNSEFENKKISKLVADKFLKDFPLQKLHMDLQIVGNMRLKKIKNNHWIVETPAESFNERKEKLDLKPAQRLLMFLDPLKSLEPVAKVFVFKPSDLHIDTCITLGKPYRRVSSSRFCATQIVDIYNLIFQVVDMESNLRLSLPTETAIAEYEHKLQQLYNTYKIIKFRYTEIYNNSQTILLIKTTLQTLQNGEHLILLGFLLLTQFNVGFIYLVSHMFENVEFAMDDNIGCSVIFKNFKKRELILNKVEQVYKIAENDTKNDNIILSVMSVTDIYEFKMLQSKILTNCLRQLSSQSIVPNICIVGAGPAGFYAAQQILKGLNNVKVDILERLPVPYGLVRFGVAPDHPEVKNVINTFDKIAKDARVQFLGNVNVGQDISVAELKEHYHAVLLTYGADDDKVLNIPGENLKNVVSARSFVGWYNGLPNNKNLNINLNTEDVVILGQGNVAIDIARILLSPIDKLKNTDITSHSLEQLSQSKVQRVWLVGRRGPLQAAFTIAELRELLKLDNCKTYWRPKDFEGIKEIVPQLVRPRKRLIELMLKSIDDAQTETKNHNKEFHPIFLRAPVQFVGSDSIEKVKLSVTQLHGEDFLKQTAKSTDEFEEIPCGLTFRSIGYKSRPIDPSVPFDTNSGRVLNTDGKIGNGLYAAGWVATGPVGVILSTMNNAYRVGSIINKEVDFTAPKAGCEEVKKILEHRNVSVISYQGWEKIDKEERQRGEKLGKPREKIVDISEMINIACS</sequence>
<keyword evidence="15" id="KW-1185">Reference proteome</keyword>
<keyword evidence="12" id="KW-0949">S-adenosyl-L-methionine</keyword>
<proteinExistence type="predicted"/>
<evidence type="ECO:0000256" key="11">
    <source>
        <dbReference type="ARBA" id="ARBA00049477"/>
    </source>
</evidence>
<dbReference type="InterPro" id="IPR036188">
    <property type="entry name" value="FAD/NAD-bd_sf"/>
</dbReference>
<evidence type="ECO:0000256" key="9">
    <source>
        <dbReference type="ARBA" id="ARBA00023002"/>
    </source>
</evidence>
<dbReference type="OrthoDB" id="333024at2759"/>
<evidence type="ECO:0000259" key="13">
    <source>
        <dbReference type="PROSITE" id="PS51614"/>
    </source>
</evidence>
<dbReference type="STRING" id="543379.A0A232EI20"/>
<dbReference type="Gene3D" id="3.50.50.60">
    <property type="entry name" value="FAD/NAD(P)-binding domain"/>
    <property type="match status" value="1"/>
</dbReference>
<dbReference type="PRINTS" id="PR00419">
    <property type="entry name" value="ADXRDTASE"/>
</dbReference>
<dbReference type="InterPro" id="IPR055275">
    <property type="entry name" value="Ferredox_Rdtase"/>
</dbReference>
<dbReference type="PANTHER" id="PTHR48467:SF1">
    <property type="entry name" value="GLUTAMATE SYNTHASE 1 [NADH], CHLOROPLASTIC-LIKE"/>
    <property type="match status" value="1"/>
</dbReference>
<evidence type="ECO:0000256" key="4">
    <source>
        <dbReference type="ARBA" id="ARBA00022448"/>
    </source>
</evidence>
<evidence type="ECO:0000256" key="5">
    <source>
        <dbReference type="ARBA" id="ARBA00022630"/>
    </source>
</evidence>
<dbReference type="Gene3D" id="3.40.50.720">
    <property type="entry name" value="NAD(P)-binding Rossmann-like Domain"/>
    <property type="match status" value="1"/>
</dbReference>
<evidence type="ECO:0000256" key="12">
    <source>
        <dbReference type="PROSITE-ProRule" id="PRU00946"/>
    </source>
</evidence>
<feature type="active site" description="Proton acceptor" evidence="12">
    <location>
        <position position="285"/>
    </location>
</feature>
<reference evidence="14 15" key="1">
    <citation type="journal article" date="2017" name="Curr. Biol.">
        <title>The Evolution of Venom by Co-option of Single-Copy Genes.</title>
        <authorList>
            <person name="Martinson E.O."/>
            <person name="Mrinalini"/>
            <person name="Kelkar Y.D."/>
            <person name="Chang C.H."/>
            <person name="Werren J.H."/>
        </authorList>
    </citation>
    <scope>NUCLEOTIDE SEQUENCE [LARGE SCALE GENOMIC DNA]</scope>
    <source>
        <strain evidence="14 15">Alberta</strain>
        <tissue evidence="14">Whole body</tissue>
    </source>
</reference>
<keyword evidence="8" id="KW-0249">Electron transport</keyword>
<dbReference type="InterPro" id="IPR023753">
    <property type="entry name" value="FAD/NAD-binding_dom"/>
</dbReference>
<dbReference type="InterPro" id="IPR029063">
    <property type="entry name" value="SAM-dependent_MTases_sf"/>
</dbReference>
<dbReference type="GO" id="GO:0032259">
    <property type="term" value="P:methylation"/>
    <property type="evidence" value="ECO:0007669"/>
    <property type="project" value="UniProtKB-KW"/>
</dbReference>
<evidence type="ECO:0000256" key="3">
    <source>
        <dbReference type="ARBA" id="ARBA00021134"/>
    </source>
</evidence>
<evidence type="ECO:0000256" key="10">
    <source>
        <dbReference type="ARBA" id="ARBA00030202"/>
    </source>
</evidence>
<evidence type="ECO:0000313" key="15">
    <source>
        <dbReference type="Proteomes" id="UP000215335"/>
    </source>
</evidence>
<dbReference type="AlphaFoldDB" id="A0A232EI20"/>
<dbReference type="FunFam" id="3.50.50.60:FF:000229">
    <property type="entry name" value="NADPH:adrenodoxin oxidoreductase, mitochondrial"/>
    <property type="match status" value="1"/>
</dbReference>
<dbReference type="InterPro" id="IPR002877">
    <property type="entry name" value="RNA_MeTrfase_FtsJ_dom"/>
</dbReference>
<keyword evidence="5" id="KW-0285">Flavoprotein</keyword>
<comment type="cofactor">
    <cofactor evidence="1">
        <name>FAD</name>
        <dbReference type="ChEBI" id="CHEBI:57692"/>
    </cofactor>
</comment>
<comment type="catalytic activity">
    <reaction evidence="11">
        <text>a 5'-end (N(7)-methyl 5'-triphosphoguanosine)-(2'-O-methyl-ribonucleoside)-(ribonucleotide) in mRNA + S-adenosyl-L-methionine = a 5'-end (N(7)-methyl 5'-triphosphoguanosine)-(2'-O-methyl-ribonucleoside)-(2'-O-methyl-ribonucleotide) in mRNA + S-adenosyl-L-homocysteine + H(+)</text>
        <dbReference type="Rhea" id="RHEA:67024"/>
        <dbReference type="Rhea" id="RHEA-COMP:17169"/>
        <dbReference type="Rhea" id="RHEA-COMP:17170"/>
        <dbReference type="ChEBI" id="CHEBI:15378"/>
        <dbReference type="ChEBI" id="CHEBI:57856"/>
        <dbReference type="ChEBI" id="CHEBI:59789"/>
        <dbReference type="ChEBI" id="CHEBI:167612"/>
        <dbReference type="ChEBI" id="CHEBI:167614"/>
        <dbReference type="EC" id="2.1.1.296"/>
    </reaction>
</comment>